<feature type="signal peptide" evidence="16">
    <location>
        <begin position="1"/>
        <end position="23"/>
    </location>
</feature>
<dbReference type="PROSITE" id="PS50106">
    <property type="entry name" value="PDZ"/>
    <property type="match status" value="1"/>
</dbReference>
<feature type="domain" description="PDZ" evidence="17">
    <location>
        <begin position="292"/>
        <end position="351"/>
    </location>
</feature>
<evidence type="ECO:0000256" key="3">
    <source>
        <dbReference type="ARBA" id="ARBA00004418"/>
    </source>
</evidence>
<keyword evidence="11" id="KW-0378">Hydrolase</keyword>
<evidence type="ECO:0000256" key="13">
    <source>
        <dbReference type="ARBA" id="ARBA00023016"/>
    </source>
</evidence>
<reference evidence="19" key="1">
    <citation type="journal article" date="2019" name="Int. J. Syst. Evol. Microbiol.">
        <title>The Global Catalogue of Microorganisms (GCM) 10K type strain sequencing project: providing services to taxonomists for standard genome sequencing and annotation.</title>
        <authorList>
            <consortium name="The Broad Institute Genomics Platform"/>
            <consortium name="The Broad Institute Genome Sequencing Center for Infectious Disease"/>
            <person name="Wu L."/>
            <person name="Ma J."/>
        </authorList>
    </citation>
    <scope>NUCLEOTIDE SEQUENCE [LARGE SCALE GENOMIC DNA]</scope>
    <source>
        <strain evidence="19">CCUG 55854</strain>
    </source>
</reference>
<evidence type="ECO:0000256" key="12">
    <source>
        <dbReference type="ARBA" id="ARBA00022825"/>
    </source>
</evidence>
<evidence type="ECO:0000256" key="10">
    <source>
        <dbReference type="ARBA" id="ARBA00022764"/>
    </source>
</evidence>
<evidence type="ECO:0000256" key="15">
    <source>
        <dbReference type="SAM" id="MobiDB-lite"/>
    </source>
</evidence>
<comment type="catalytic activity">
    <reaction evidence="1">
        <text>Acts on substrates that are at least partially unfolded. The cleavage site P1 residue is normally between a pair of hydrophobic residues, such as Val-|-Val.</text>
        <dbReference type="EC" id="3.4.21.107"/>
    </reaction>
</comment>
<dbReference type="SMART" id="SM00228">
    <property type="entry name" value="PDZ"/>
    <property type="match status" value="2"/>
</dbReference>
<dbReference type="InterPro" id="IPR001940">
    <property type="entry name" value="Peptidase_S1C"/>
</dbReference>
<protein>
    <recommendedName>
        <fullName evidence="6">Probable periplasmic serine endoprotease DegP-like</fullName>
        <ecNumber evidence="5">3.4.21.107</ecNumber>
    </recommendedName>
    <alternativeName>
        <fullName evidence="14">Protease Do</fullName>
    </alternativeName>
</protein>
<dbReference type="CDD" id="cd10839">
    <property type="entry name" value="cpPDZ1_DegP-like"/>
    <property type="match status" value="1"/>
</dbReference>
<dbReference type="NCBIfam" id="TIGR02037">
    <property type="entry name" value="degP_htrA_DO"/>
    <property type="match status" value="1"/>
</dbReference>
<evidence type="ECO:0000256" key="11">
    <source>
        <dbReference type="ARBA" id="ARBA00022801"/>
    </source>
</evidence>
<name>A0ABW3M3H9_9GAMM</name>
<evidence type="ECO:0000256" key="5">
    <source>
        <dbReference type="ARBA" id="ARBA00013035"/>
    </source>
</evidence>
<accession>A0ABW3M3H9</accession>
<evidence type="ECO:0000256" key="8">
    <source>
        <dbReference type="ARBA" id="ARBA00022729"/>
    </source>
</evidence>
<dbReference type="PANTHER" id="PTHR22939">
    <property type="entry name" value="SERINE PROTEASE FAMILY S1C HTRA-RELATED"/>
    <property type="match status" value="1"/>
</dbReference>
<keyword evidence="10" id="KW-0574">Periplasm</keyword>
<evidence type="ECO:0000256" key="4">
    <source>
        <dbReference type="ARBA" id="ARBA00010541"/>
    </source>
</evidence>
<keyword evidence="7" id="KW-0645">Protease</keyword>
<gene>
    <name evidence="18" type="ORF">ACFQ2N_14775</name>
</gene>
<comment type="function">
    <text evidence="2">Might be efficient in the degradation of transiently denatured and unfolded proteins which accumulate in the periplasm following stress conditions.</text>
</comment>
<evidence type="ECO:0000259" key="17">
    <source>
        <dbReference type="PROSITE" id="PS50106"/>
    </source>
</evidence>
<dbReference type="Gene3D" id="2.40.10.120">
    <property type="match status" value="1"/>
</dbReference>
<dbReference type="InterPro" id="IPR001478">
    <property type="entry name" value="PDZ"/>
</dbReference>
<dbReference type="EC" id="3.4.21.107" evidence="5"/>
<dbReference type="Proteomes" id="UP001597033">
    <property type="component" value="Unassembled WGS sequence"/>
</dbReference>
<keyword evidence="12" id="KW-0720">Serine protease</keyword>
<comment type="similarity">
    <text evidence="4">Belongs to the peptidase S1C family.</text>
</comment>
<dbReference type="InterPro" id="IPR011782">
    <property type="entry name" value="Pept_S1C_Do"/>
</dbReference>
<evidence type="ECO:0000313" key="18">
    <source>
        <dbReference type="EMBL" id="MFD1043615.1"/>
    </source>
</evidence>
<proteinExistence type="inferred from homology"/>
<dbReference type="Pfam" id="PF13180">
    <property type="entry name" value="PDZ_2"/>
    <property type="match status" value="1"/>
</dbReference>
<evidence type="ECO:0000313" key="19">
    <source>
        <dbReference type="Proteomes" id="UP001597033"/>
    </source>
</evidence>
<comment type="caution">
    <text evidence="18">The sequence shown here is derived from an EMBL/GenBank/DDBJ whole genome shotgun (WGS) entry which is preliminary data.</text>
</comment>
<feature type="chain" id="PRO_5046282191" description="Probable periplasmic serine endoprotease DegP-like" evidence="16">
    <location>
        <begin position="24"/>
        <end position="508"/>
    </location>
</feature>
<dbReference type="PRINTS" id="PR00834">
    <property type="entry name" value="PROTEASES2C"/>
</dbReference>
<keyword evidence="19" id="KW-1185">Reference proteome</keyword>
<dbReference type="PANTHER" id="PTHR22939:SF130">
    <property type="entry name" value="PERIPLASMIC SERINE ENDOPROTEASE DEGP-LIKE-RELATED"/>
    <property type="match status" value="1"/>
</dbReference>
<dbReference type="RefSeq" id="WP_162377234.1">
    <property type="nucleotide sequence ID" value="NZ_JBHTKN010000012.1"/>
</dbReference>
<dbReference type="InterPro" id="IPR036034">
    <property type="entry name" value="PDZ_sf"/>
</dbReference>
<evidence type="ECO:0000256" key="1">
    <source>
        <dbReference type="ARBA" id="ARBA00001772"/>
    </source>
</evidence>
<evidence type="ECO:0000256" key="9">
    <source>
        <dbReference type="ARBA" id="ARBA00022737"/>
    </source>
</evidence>
<keyword evidence="8 16" id="KW-0732">Signal</keyword>
<evidence type="ECO:0000256" key="16">
    <source>
        <dbReference type="SAM" id="SignalP"/>
    </source>
</evidence>
<dbReference type="InterPro" id="IPR009003">
    <property type="entry name" value="Peptidase_S1_PA"/>
</dbReference>
<dbReference type="SUPFAM" id="SSF50494">
    <property type="entry name" value="Trypsin-like serine proteases"/>
    <property type="match status" value="1"/>
</dbReference>
<dbReference type="SUPFAM" id="SSF50156">
    <property type="entry name" value="PDZ domain-like"/>
    <property type="match status" value="2"/>
</dbReference>
<evidence type="ECO:0000256" key="6">
    <source>
        <dbReference type="ARBA" id="ARBA00013958"/>
    </source>
</evidence>
<keyword evidence="13" id="KW-0346">Stress response</keyword>
<feature type="region of interest" description="Disordered" evidence="15">
    <location>
        <begin position="103"/>
        <end position="122"/>
    </location>
</feature>
<evidence type="ECO:0000256" key="7">
    <source>
        <dbReference type="ARBA" id="ARBA00022670"/>
    </source>
</evidence>
<keyword evidence="9" id="KW-0677">Repeat</keyword>
<comment type="subcellular location">
    <subcellularLocation>
        <location evidence="3">Periplasm</location>
    </subcellularLocation>
</comment>
<dbReference type="EMBL" id="JBHTKN010000012">
    <property type="protein sequence ID" value="MFD1043615.1"/>
    <property type="molecule type" value="Genomic_DNA"/>
</dbReference>
<evidence type="ECO:0000256" key="2">
    <source>
        <dbReference type="ARBA" id="ARBA00002610"/>
    </source>
</evidence>
<dbReference type="Gene3D" id="2.30.42.10">
    <property type="match status" value="2"/>
</dbReference>
<organism evidence="18 19">
    <name type="scientific">Pseudoxanthomonas kaohsiungensis</name>
    <dbReference type="NCBI Taxonomy" id="283923"/>
    <lineage>
        <taxon>Bacteria</taxon>
        <taxon>Pseudomonadati</taxon>
        <taxon>Pseudomonadota</taxon>
        <taxon>Gammaproteobacteria</taxon>
        <taxon>Lysobacterales</taxon>
        <taxon>Lysobacteraceae</taxon>
        <taxon>Pseudoxanthomonas</taxon>
    </lineage>
</organism>
<sequence length="508" mass="51655">MNSRVRPSLLAALVLTAPLAACARAPEASPSPVAQAAPAATPAAPSAPLVTGLPDFTRLVEQVGPAVVNIEARVPARYAGRGGMPGDEELPEIFRRFFGPDFPGMPGQPGRPGPDAPSGRSVGSGFIISNDGYILTNHHVVDGADSITVRLSDRREFTAKLVGSDETYDVALLKVDGKGLPTLRQGHSSAIKPGQWVVAIGSPLGLDQSVTAGIVSAIGRTGGPGQQYVPFIQTDVAINRGNSGGPLLNTSGEVVGINSQILSNSGGYMGVSFAIPMDLAMGAVDQIKKNGKVSRGMLGVQIQGIQSGQARAMGLASNDGALVNSVEPGSAAEKGGIEVGDVIVSVNGRPVATSSDLPPMVGMLPPGTRAKVGVVRDGKPRELTVTLGELPSDAQRVANVADDGGAPAATASAVSQLGLRVAELDARSRDQLGLEAGEGVRITAVDSAEAREAGLQPGMAILRVGRTPVGSVAELERQLRGVGAGDAVMLLVRSPSGQTSFVALTVAS</sequence>
<dbReference type="Pfam" id="PF13365">
    <property type="entry name" value="Trypsin_2"/>
    <property type="match status" value="1"/>
</dbReference>
<evidence type="ECO:0000256" key="14">
    <source>
        <dbReference type="ARBA" id="ARBA00032850"/>
    </source>
</evidence>